<accession>A0A9X3EQS9</accession>
<dbReference type="Pfam" id="PF12796">
    <property type="entry name" value="Ank_2"/>
    <property type="match status" value="1"/>
</dbReference>
<evidence type="ECO:0000256" key="1">
    <source>
        <dbReference type="PROSITE-ProRule" id="PRU00023"/>
    </source>
</evidence>
<dbReference type="Gene3D" id="1.25.40.20">
    <property type="entry name" value="Ankyrin repeat-containing domain"/>
    <property type="match status" value="2"/>
</dbReference>
<reference evidence="2" key="1">
    <citation type="submission" date="2022-11" db="EMBL/GenBank/DDBJ databases">
        <title>Minimal conservation of predation-associated metabolite biosynthetic gene clusters underscores biosynthetic potential of Myxococcota including descriptions for ten novel species: Archangium lansinium sp. nov., Myxococcus landrumus sp. nov., Nannocystis bai.</title>
        <authorList>
            <person name="Ahearne A."/>
            <person name="Stevens C."/>
            <person name="Phillips K."/>
        </authorList>
    </citation>
    <scope>NUCLEOTIDE SEQUENCE</scope>
    <source>
        <strain evidence="2">Na p29</strain>
    </source>
</reference>
<name>A0A9X3EQS9_9BACT</name>
<keyword evidence="3" id="KW-1185">Reference proteome</keyword>
<proteinExistence type="predicted"/>
<dbReference type="RefSeq" id="WP_267770977.1">
    <property type="nucleotide sequence ID" value="NZ_JAPNKE010000002.1"/>
</dbReference>
<dbReference type="InterPro" id="IPR036770">
    <property type="entry name" value="Ankyrin_rpt-contain_sf"/>
</dbReference>
<feature type="repeat" description="ANK" evidence="1">
    <location>
        <begin position="114"/>
        <end position="146"/>
    </location>
</feature>
<gene>
    <name evidence="2" type="ORF">OV079_22860</name>
</gene>
<dbReference type="AlphaFoldDB" id="A0A9X3EQS9"/>
<dbReference type="SUPFAM" id="SSF48403">
    <property type="entry name" value="Ankyrin repeat"/>
    <property type="match status" value="1"/>
</dbReference>
<dbReference type="Proteomes" id="UP001150924">
    <property type="component" value="Unassembled WGS sequence"/>
</dbReference>
<organism evidence="2 3">
    <name type="scientific">Nannocystis pusilla</name>
    <dbReference type="NCBI Taxonomy" id="889268"/>
    <lineage>
        <taxon>Bacteria</taxon>
        <taxon>Pseudomonadati</taxon>
        <taxon>Myxococcota</taxon>
        <taxon>Polyangia</taxon>
        <taxon>Nannocystales</taxon>
        <taxon>Nannocystaceae</taxon>
        <taxon>Nannocystis</taxon>
    </lineage>
</organism>
<protein>
    <submittedName>
        <fullName evidence="2">Ankyrin repeat domain-containing protein</fullName>
    </submittedName>
</protein>
<evidence type="ECO:0000313" key="2">
    <source>
        <dbReference type="EMBL" id="MCY1008345.1"/>
    </source>
</evidence>
<dbReference type="InterPro" id="IPR051616">
    <property type="entry name" value="Cul2-RING_E3_ligase_SR"/>
</dbReference>
<dbReference type="PANTHER" id="PTHR46224:SF64">
    <property type="entry name" value="IQ MOTIF AND ANKYRIN REPEAT DOMAIN-CONTAINING PROTEIN 1"/>
    <property type="match status" value="1"/>
</dbReference>
<sequence>MKRAEAALVAADSCESASAAVQLAIEAGATKGLAAAVQRLTAEARKQLALAAAEAGAGEVLAALLPDAEVDRDWLLVRAAARGRLHSVAALLAAGVEVDAAAALEPGARYSSGEVRSVLHHAVAQGHRSVVRQLLAAGARVTDSAALTWAVVGAPDDVVFELLIASGLDVNARDRHGEPLLLALGRNRQYAMLAAAIAAGADVNARYPDGSTLLLHAIALAMERDASTFFIKDLLRAGADANAGRLNGRNPLALARVVTSDPGADRGERWIAQWLEVAGAVAVEDADAVVVVASEKAPALAMWQARIDETQARASHYEVAGIRFTPQPGGVRAEMTQVPGPEWGGLGSDTIAAVRAKLEHLVGPPHDRGDEYKSTFEYWFVGTVDGASLALHVCDWKAREVAVALAVHSDAGLRERVAAGFRELLTISPLARFRDRFRYDDEAGRVYRSDGRTALAELTKSR</sequence>
<dbReference type="PROSITE" id="PS50297">
    <property type="entry name" value="ANK_REP_REGION"/>
    <property type="match status" value="1"/>
</dbReference>
<evidence type="ECO:0000313" key="3">
    <source>
        <dbReference type="Proteomes" id="UP001150924"/>
    </source>
</evidence>
<keyword evidence="1" id="KW-0040">ANK repeat</keyword>
<dbReference type="InterPro" id="IPR002110">
    <property type="entry name" value="Ankyrin_rpt"/>
</dbReference>
<comment type="caution">
    <text evidence="2">The sequence shown here is derived from an EMBL/GenBank/DDBJ whole genome shotgun (WGS) entry which is preliminary data.</text>
</comment>
<dbReference type="EMBL" id="JAPNKE010000002">
    <property type="protein sequence ID" value="MCY1008345.1"/>
    <property type="molecule type" value="Genomic_DNA"/>
</dbReference>
<dbReference type="SMART" id="SM00248">
    <property type="entry name" value="ANK"/>
    <property type="match status" value="4"/>
</dbReference>
<dbReference type="PROSITE" id="PS50088">
    <property type="entry name" value="ANK_REPEAT"/>
    <property type="match status" value="1"/>
</dbReference>
<dbReference type="PANTHER" id="PTHR46224">
    <property type="entry name" value="ANKYRIN REPEAT FAMILY PROTEIN"/>
    <property type="match status" value="1"/>
</dbReference>